<dbReference type="EMBL" id="JBGORX010000010">
    <property type="protein sequence ID" value="MFJ1269872.1"/>
    <property type="molecule type" value="Genomic_DNA"/>
</dbReference>
<protein>
    <submittedName>
        <fullName evidence="4">DUF1254 domain-containing protein</fullName>
    </submittedName>
</protein>
<evidence type="ECO:0000313" key="4">
    <source>
        <dbReference type="EMBL" id="MFJ1269872.1"/>
    </source>
</evidence>
<feature type="domain" description="DUF1254" evidence="3">
    <location>
        <begin position="55"/>
        <end position="182"/>
    </location>
</feature>
<dbReference type="InterPro" id="IPR010621">
    <property type="entry name" value="DUF1214"/>
</dbReference>
<gene>
    <name evidence="4" type="ORF">ACD661_15020</name>
</gene>
<dbReference type="Gene3D" id="2.60.40.1610">
    <property type="entry name" value="Domain of unknown function DUF1254"/>
    <property type="match status" value="1"/>
</dbReference>
<keyword evidence="5" id="KW-1185">Reference proteome</keyword>
<accession>A0ABW8DAX8</accession>
<evidence type="ECO:0000313" key="5">
    <source>
        <dbReference type="Proteomes" id="UP001615550"/>
    </source>
</evidence>
<proteinExistence type="predicted"/>
<evidence type="ECO:0000256" key="1">
    <source>
        <dbReference type="SAM" id="SignalP"/>
    </source>
</evidence>
<sequence length="432" mass="49438">MNKKSLAAFYFMSLPSFAGNISDKMAEEAFIYAYPMVQAYNFFYETAVKSDYPLNQFQNIRKIADDTYTAHPSINNDTLHLMGWLDVAAEPVVVTVPDMDKGRYWILHTMDMGHYTDAIIGSRTRGTKGGRFMFASKNWNGEIPQSITEVIRVDSNLVKLMGRIMALNTKDEVIAQNYMDQWNVRTLSQYLGVKGPKQKQRHYPDPKKNNWIEIANFILCEGTLAHADKKWLNQYKEIGLAPCNKDLTEEQLEAAEVGKKLGIKKLEELAPRMTDARKLLGTRTELGESPRDEFAEGTYLGQWGLPPSEAMYIKTDLDSDGKQLNGSKGKQYKMRFKAPDVSEFWSITVYGIDNRLMAHNEMNRHSRGDRTLKPDSEGYYTIFLSSDEQSNSKNNNYLPIPEKDFYLILRLYGPGKSILQGKYKMPEVMPIK</sequence>
<feature type="chain" id="PRO_5045538203" evidence="1">
    <location>
        <begin position="19"/>
        <end position="432"/>
    </location>
</feature>
<dbReference type="PANTHER" id="PTHR36509">
    <property type="entry name" value="BLL3101 PROTEIN"/>
    <property type="match status" value="1"/>
</dbReference>
<dbReference type="Proteomes" id="UP001615550">
    <property type="component" value="Unassembled WGS sequence"/>
</dbReference>
<dbReference type="Pfam" id="PF06742">
    <property type="entry name" value="DUF1214"/>
    <property type="match status" value="1"/>
</dbReference>
<dbReference type="Gene3D" id="2.60.120.1600">
    <property type="match status" value="1"/>
</dbReference>
<feature type="signal peptide" evidence="1">
    <location>
        <begin position="1"/>
        <end position="18"/>
    </location>
</feature>
<name>A0ABW8DAX8_9GAMM</name>
<evidence type="ECO:0000259" key="2">
    <source>
        <dbReference type="Pfam" id="PF06742"/>
    </source>
</evidence>
<evidence type="ECO:0000259" key="3">
    <source>
        <dbReference type="Pfam" id="PF06863"/>
    </source>
</evidence>
<dbReference type="InterPro" id="IPR010679">
    <property type="entry name" value="DUF1254"/>
</dbReference>
<dbReference type="Pfam" id="PF06863">
    <property type="entry name" value="DUF1254"/>
    <property type="match status" value="1"/>
</dbReference>
<keyword evidence="1" id="KW-0732">Signal</keyword>
<organism evidence="4 5">
    <name type="scientific">Legionella lytica</name>
    <dbReference type="NCBI Taxonomy" id="96232"/>
    <lineage>
        <taxon>Bacteria</taxon>
        <taxon>Pseudomonadati</taxon>
        <taxon>Pseudomonadota</taxon>
        <taxon>Gammaproteobacteria</taxon>
        <taxon>Legionellales</taxon>
        <taxon>Legionellaceae</taxon>
        <taxon>Legionella</taxon>
    </lineage>
</organism>
<dbReference type="RefSeq" id="WP_400188687.1">
    <property type="nucleotide sequence ID" value="NZ_JBGORX010000010.1"/>
</dbReference>
<dbReference type="PANTHER" id="PTHR36509:SF2">
    <property type="entry name" value="BLL3101 PROTEIN"/>
    <property type="match status" value="1"/>
</dbReference>
<dbReference type="SUPFAM" id="SSF160935">
    <property type="entry name" value="VPA0735-like"/>
    <property type="match status" value="1"/>
</dbReference>
<comment type="caution">
    <text evidence="4">The sequence shown here is derived from an EMBL/GenBank/DDBJ whole genome shotgun (WGS) entry which is preliminary data.</text>
</comment>
<reference evidence="4 5" key="1">
    <citation type="submission" date="2024-08" db="EMBL/GenBank/DDBJ databases">
        <title>Draft Genome Sequence of Legionella lytica strain DSB2004, Isolated From a Fire Sprinkler System.</title>
        <authorList>
            <person name="Everhart A.D."/>
            <person name="Kidane D.T."/>
            <person name="Farone A.L."/>
            <person name="Farone M.B."/>
        </authorList>
    </citation>
    <scope>NUCLEOTIDE SEQUENCE [LARGE SCALE GENOMIC DNA]</scope>
    <source>
        <strain evidence="4 5">DSB2004</strain>
    </source>
</reference>
<dbReference type="InterPro" id="IPR037050">
    <property type="entry name" value="DUF1254_sf"/>
</dbReference>
<feature type="domain" description="DUF1214" evidence="2">
    <location>
        <begin position="309"/>
        <end position="415"/>
    </location>
</feature>